<keyword evidence="5" id="KW-1185">Reference proteome</keyword>
<evidence type="ECO:0000313" key="5">
    <source>
        <dbReference type="Proteomes" id="UP001589896"/>
    </source>
</evidence>
<dbReference type="Gene3D" id="3.40.50.720">
    <property type="entry name" value="NAD(P)-binding Rossmann-like Domain"/>
    <property type="match status" value="1"/>
</dbReference>
<name>A0ABV6RU00_9GAMM</name>
<dbReference type="EC" id="1.1.1.410" evidence="4"/>
<accession>A0ABV6RU00</accession>
<dbReference type="InterPro" id="IPR050005">
    <property type="entry name" value="DenD"/>
</dbReference>
<evidence type="ECO:0000256" key="1">
    <source>
        <dbReference type="ARBA" id="ARBA00022857"/>
    </source>
</evidence>
<evidence type="ECO:0000256" key="2">
    <source>
        <dbReference type="ARBA" id="ARBA00023277"/>
    </source>
</evidence>
<keyword evidence="4" id="KW-0560">Oxidoreductase</keyword>
<protein>
    <submittedName>
        <fullName evidence="4">D-erythronate dehydrogenase</fullName>
        <ecNumber evidence="4">1.1.1.410</ecNumber>
    </submittedName>
</protein>
<proteinExistence type="predicted"/>
<keyword evidence="1" id="KW-0521">NADP</keyword>
<evidence type="ECO:0000259" key="3">
    <source>
        <dbReference type="Pfam" id="PF01370"/>
    </source>
</evidence>
<evidence type="ECO:0000313" key="4">
    <source>
        <dbReference type="EMBL" id="MFC0680466.1"/>
    </source>
</evidence>
<dbReference type="InterPro" id="IPR036291">
    <property type="entry name" value="NAD(P)-bd_dom_sf"/>
</dbReference>
<gene>
    <name evidence="4" type="primary">denD</name>
    <name evidence="4" type="ORF">ACFFGH_21755</name>
</gene>
<dbReference type="EMBL" id="JBHLTG010000005">
    <property type="protein sequence ID" value="MFC0680466.1"/>
    <property type="molecule type" value="Genomic_DNA"/>
</dbReference>
<dbReference type="PANTHER" id="PTHR43103">
    <property type="entry name" value="NUCLEOSIDE-DIPHOSPHATE-SUGAR EPIMERASE"/>
    <property type="match status" value="1"/>
</dbReference>
<reference evidence="4 5" key="1">
    <citation type="submission" date="2024-09" db="EMBL/GenBank/DDBJ databases">
        <authorList>
            <person name="Sun Q."/>
            <person name="Mori K."/>
        </authorList>
    </citation>
    <scope>NUCLEOTIDE SEQUENCE [LARGE SCALE GENOMIC DNA]</scope>
    <source>
        <strain evidence="4 5">KCTC 23076</strain>
    </source>
</reference>
<dbReference type="NCBIfam" id="NF043036">
    <property type="entry name" value="ErythonDh"/>
    <property type="match status" value="1"/>
</dbReference>
<dbReference type="Gene3D" id="3.90.25.10">
    <property type="entry name" value="UDP-galactose 4-epimerase, domain 1"/>
    <property type="match status" value="1"/>
</dbReference>
<dbReference type="Proteomes" id="UP001589896">
    <property type="component" value="Unassembled WGS sequence"/>
</dbReference>
<sequence length="334" mass="34565">MTGSGVDVVITGGAGFLGTALASRILAAGFLTVEGETRTVGRLTVLDLQPPPGGAPSDPRVRVLSGDLVELLAELGEPDVIFHLAGVVSGAAEADFDLGMRTNVEALVALLDHCRHGAFRPMVVFTSSLAVFGSDPAPGPIGEVDDDTLPRPQSSYGTQKFIGELLLADYTRKGYVRGRAVRLMTVSVRPGTPNAAASSFLSGIIREPIAGKGSVCPVPADTPVALSSPALTLDGILRAAAADGTAWGSRTAMNLPALTTTPGAMLEALDRVVGPGASAHVSLQEDPVISAIVTSWPARFRTERANRLGLRAAPSFDDIIREYVAGLERSPVAP</sequence>
<comment type="caution">
    <text evidence="4">The sequence shown here is derived from an EMBL/GenBank/DDBJ whole genome shotgun (WGS) entry which is preliminary data.</text>
</comment>
<dbReference type="PANTHER" id="PTHR43103:SF3">
    <property type="entry name" value="ADP-L-GLYCERO-D-MANNO-HEPTOSE-6-EPIMERASE"/>
    <property type="match status" value="1"/>
</dbReference>
<keyword evidence="2" id="KW-0119">Carbohydrate metabolism</keyword>
<feature type="domain" description="NAD-dependent epimerase/dehydratase" evidence="3">
    <location>
        <begin position="8"/>
        <end position="211"/>
    </location>
</feature>
<dbReference type="GO" id="GO:0016491">
    <property type="term" value="F:oxidoreductase activity"/>
    <property type="evidence" value="ECO:0007669"/>
    <property type="project" value="UniProtKB-KW"/>
</dbReference>
<dbReference type="RefSeq" id="WP_386672223.1">
    <property type="nucleotide sequence ID" value="NZ_JBHLTG010000005.1"/>
</dbReference>
<dbReference type="SUPFAM" id="SSF51735">
    <property type="entry name" value="NAD(P)-binding Rossmann-fold domains"/>
    <property type="match status" value="1"/>
</dbReference>
<organism evidence="4 5">
    <name type="scientific">Lysobacter korlensis</name>
    <dbReference type="NCBI Taxonomy" id="553636"/>
    <lineage>
        <taxon>Bacteria</taxon>
        <taxon>Pseudomonadati</taxon>
        <taxon>Pseudomonadota</taxon>
        <taxon>Gammaproteobacteria</taxon>
        <taxon>Lysobacterales</taxon>
        <taxon>Lysobacteraceae</taxon>
        <taxon>Lysobacter</taxon>
    </lineage>
</organism>
<dbReference type="InterPro" id="IPR001509">
    <property type="entry name" value="Epimerase_deHydtase"/>
</dbReference>
<dbReference type="Pfam" id="PF01370">
    <property type="entry name" value="Epimerase"/>
    <property type="match status" value="1"/>
</dbReference>